<dbReference type="PROSITE" id="PS51257">
    <property type="entry name" value="PROKAR_LIPOPROTEIN"/>
    <property type="match status" value="1"/>
</dbReference>
<organism evidence="4 5">
    <name type="scientific">Mucilaginibacter limnophilus</name>
    <dbReference type="NCBI Taxonomy" id="1932778"/>
    <lineage>
        <taxon>Bacteria</taxon>
        <taxon>Pseudomonadati</taxon>
        <taxon>Bacteroidota</taxon>
        <taxon>Sphingobacteriia</taxon>
        <taxon>Sphingobacteriales</taxon>
        <taxon>Sphingobacteriaceae</taxon>
        <taxon>Mucilaginibacter</taxon>
    </lineage>
</organism>
<dbReference type="Pfam" id="PF01833">
    <property type="entry name" value="TIG"/>
    <property type="match status" value="2"/>
</dbReference>
<dbReference type="CDD" id="cd00603">
    <property type="entry name" value="IPT_PCSR"/>
    <property type="match status" value="1"/>
</dbReference>
<dbReference type="SMART" id="SM00429">
    <property type="entry name" value="IPT"/>
    <property type="match status" value="2"/>
</dbReference>
<sequence length="537" mass="57392">MKQPLSTHLLLILLLTLTLGACKKEKSGAEPDPTLPTPEVTSISPKDPQTGDIVTITGKNFGTAADDVKVSIGSTSITISSVTDREIKFTVPADVASGDLSVVIKGKAAAIKDPDGAKITVKPKPVILPTFTAMNPSSGKTGEVITLTGANFSTQLSENKVFFAAATGGTVVLATVKSATATALTVEVPANAITGGILIEVSGTNAVPAAGFNTTFTFNTETNTGGSDVDYINVISGNLNFKKIGTAANEIGTMWYDKAKNFIYYSDYTLLTQTGNKVYKLDPGGNNPPAVLTADERITNVIRITTDAAGNVYVLRYEDMPNVMSLFKITADGKNVTEIKSKFNTQGRYFLFVNANNEICIRPDFRIKQSGEIVQSGDDLPGLQQNTNGAVFNGSTAYVAYTTDNSGYSNNCVFAKWNLDNGSTTNTSFTLNSLFGAYDAERVKSTMTVGYLRYAVDDNENFYTLIDHSYIAGSLSKTWVLNKTKNGSPAATNLGTFNVKFLTPDIDDHTGSVLIVSDARGNLYIKANQKDILRITQ</sequence>
<dbReference type="CDD" id="cd00102">
    <property type="entry name" value="IPT"/>
    <property type="match status" value="1"/>
</dbReference>
<evidence type="ECO:0000256" key="1">
    <source>
        <dbReference type="SAM" id="MobiDB-lite"/>
    </source>
</evidence>
<feature type="signal peptide" evidence="2">
    <location>
        <begin position="1"/>
        <end position="23"/>
    </location>
</feature>
<protein>
    <recommendedName>
        <fullName evidence="3">IPT/TIG domain-containing protein</fullName>
    </recommendedName>
</protein>
<dbReference type="RefSeq" id="WP_127704440.1">
    <property type="nucleotide sequence ID" value="NZ_SACK01000002.1"/>
</dbReference>
<keyword evidence="5" id="KW-1185">Reference proteome</keyword>
<dbReference type="InterPro" id="IPR013783">
    <property type="entry name" value="Ig-like_fold"/>
</dbReference>
<comment type="caution">
    <text evidence="4">The sequence shown here is derived from an EMBL/GenBank/DDBJ whole genome shotgun (WGS) entry which is preliminary data.</text>
</comment>
<gene>
    <name evidence="4" type="ORF">EOD41_09000</name>
</gene>
<dbReference type="OrthoDB" id="670826at2"/>
<dbReference type="InterPro" id="IPR014756">
    <property type="entry name" value="Ig_E-set"/>
</dbReference>
<proteinExistence type="predicted"/>
<keyword evidence="2" id="KW-0732">Signal</keyword>
<feature type="domain" description="IPT/TIG" evidence="3">
    <location>
        <begin position="37"/>
        <end position="112"/>
    </location>
</feature>
<feature type="region of interest" description="Disordered" evidence="1">
    <location>
        <begin position="25"/>
        <end position="49"/>
    </location>
</feature>
<evidence type="ECO:0000313" key="4">
    <source>
        <dbReference type="EMBL" id="RVU02075.1"/>
    </source>
</evidence>
<reference evidence="4 5" key="1">
    <citation type="submission" date="2019-01" db="EMBL/GenBank/DDBJ databases">
        <authorList>
            <person name="Chen W.-M."/>
        </authorList>
    </citation>
    <scope>NUCLEOTIDE SEQUENCE [LARGE SCALE GENOMIC DNA]</scope>
    <source>
        <strain evidence="4 5">YBJ-36</strain>
    </source>
</reference>
<feature type="domain" description="IPT/TIG" evidence="3">
    <location>
        <begin position="128"/>
        <end position="219"/>
    </location>
</feature>
<name>A0A3S3TIW7_9SPHI</name>
<accession>A0A3S3TIW7</accession>
<dbReference type="Gene3D" id="2.60.40.10">
    <property type="entry name" value="Immunoglobulins"/>
    <property type="match status" value="2"/>
</dbReference>
<feature type="chain" id="PRO_5018784376" description="IPT/TIG domain-containing protein" evidence="2">
    <location>
        <begin position="24"/>
        <end position="537"/>
    </location>
</feature>
<dbReference type="Proteomes" id="UP000282759">
    <property type="component" value="Unassembled WGS sequence"/>
</dbReference>
<evidence type="ECO:0000313" key="5">
    <source>
        <dbReference type="Proteomes" id="UP000282759"/>
    </source>
</evidence>
<evidence type="ECO:0000256" key="2">
    <source>
        <dbReference type="SAM" id="SignalP"/>
    </source>
</evidence>
<dbReference type="AlphaFoldDB" id="A0A3S3TIW7"/>
<evidence type="ECO:0000259" key="3">
    <source>
        <dbReference type="SMART" id="SM00429"/>
    </source>
</evidence>
<dbReference type="EMBL" id="SACK01000002">
    <property type="protein sequence ID" value="RVU02075.1"/>
    <property type="molecule type" value="Genomic_DNA"/>
</dbReference>
<dbReference type="InterPro" id="IPR002909">
    <property type="entry name" value="IPT_dom"/>
</dbReference>
<dbReference type="SUPFAM" id="SSF81296">
    <property type="entry name" value="E set domains"/>
    <property type="match status" value="2"/>
</dbReference>